<reference evidence="2" key="1">
    <citation type="submission" date="2020-06" db="EMBL/GenBank/DDBJ databases">
        <authorList>
            <person name="Li T."/>
            <person name="Hu X."/>
            <person name="Zhang T."/>
            <person name="Song X."/>
            <person name="Zhang H."/>
            <person name="Dai N."/>
            <person name="Sheng W."/>
            <person name="Hou X."/>
            <person name="Wei L."/>
        </authorList>
    </citation>
    <scope>NUCLEOTIDE SEQUENCE</scope>
    <source>
        <strain evidence="2">3651</strain>
        <tissue evidence="2">Leaf</tissue>
    </source>
</reference>
<evidence type="ECO:0000256" key="1">
    <source>
        <dbReference type="SAM" id="MobiDB-lite"/>
    </source>
</evidence>
<evidence type="ECO:0000313" key="2">
    <source>
        <dbReference type="EMBL" id="KAK4426824.1"/>
    </source>
</evidence>
<proteinExistence type="predicted"/>
<keyword evidence="3" id="KW-1185">Reference proteome</keyword>
<name>A0AAE1YB70_9LAMI</name>
<gene>
    <name evidence="2" type="ORF">Salat_1451100</name>
</gene>
<evidence type="ECO:0000313" key="3">
    <source>
        <dbReference type="Proteomes" id="UP001293254"/>
    </source>
</evidence>
<comment type="caution">
    <text evidence="2">The sequence shown here is derived from an EMBL/GenBank/DDBJ whole genome shotgun (WGS) entry which is preliminary data.</text>
</comment>
<reference evidence="2" key="2">
    <citation type="journal article" date="2024" name="Plant">
        <title>Genomic evolution and insights into agronomic trait innovations of Sesamum species.</title>
        <authorList>
            <person name="Miao H."/>
            <person name="Wang L."/>
            <person name="Qu L."/>
            <person name="Liu H."/>
            <person name="Sun Y."/>
            <person name="Le M."/>
            <person name="Wang Q."/>
            <person name="Wei S."/>
            <person name="Zheng Y."/>
            <person name="Lin W."/>
            <person name="Duan Y."/>
            <person name="Cao H."/>
            <person name="Xiong S."/>
            <person name="Wang X."/>
            <person name="Wei L."/>
            <person name="Li C."/>
            <person name="Ma Q."/>
            <person name="Ju M."/>
            <person name="Zhao R."/>
            <person name="Li G."/>
            <person name="Mu C."/>
            <person name="Tian Q."/>
            <person name="Mei H."/>
            <person name="Zhang T."/>
            <person name="Gao T."/>
            <person name="Zhang H."/>
        </authorList>
    </citation>
    <scope>NUCLEOTIDE SEQUENCE</scope>
    <source>
        <strain evidence="2">3651</strain>
    </source>
</reference>
<accession>A0AAE1YB70</accession>
<protein>
    <submittedName>
        <fullName evidence="2">Uncharacterized protein</fullName>
    </submittedName>
</protein>
<sequence length="124" mass="13993">MNLSLHVLWCQQTILPRLTCYRGELVYDLVPFTKDMADTNFQSVMQYSNLCQKALGKFRISVRLRPPNIGSRREELHPSAPRKNPPPLAGPRFPLEAPSQFSFVYPESDGIYLTIRGGGLGNSL</sequence>
<dbReference type="AlphaFoldDB" id="A0AAE1YB70"/>
<dbReference type="EMBL" id="JACGWO010000005">
    <property type="protein sequence ID" value="KAK4426824.1"/>
    <property type="molecule type" value="Genomic_DNA"/>
</dbReference>
<feature type="region of interest" description="Disordered" evidence="1">
    <location>
        <begin position="69"/>
        <end position="94"/>
    </location>
</feature>
<dbReference type="Proteomes" id="UP001293254">
    <property type="component" value="Unassembled WGS sequence"/>
</dbReference>
<organism evidence="2 3">
    <name type="scientific">Sesamum alatum</name>
    <dbReference type="NCBI Taxonomy" id="300844"/>
    <lineage>
        <taxon>Eukaryota</taxon>
        <taxon>Viridiplantae</taxon>
        <taxon>Streptophyta</taxon>
        <taxon>Embryophyta</taxon>
        <taxon>Tracheophyta</taxon>
        <taxon>Spermatophyta</taxon>
        <taxon>Magnoliopsida</taxon>
        <taxon>eudicotyledons</taxon>
        <taxon>Gunneridae</taxon>
        <taxon>Pentapetalae</taxon>
        <taxon>asterids</taxon>
        <taxon>lamiids</taxon>
        <taxon>Lamiales</taxon>
        <taxon>Pedaliaceae</taxon>
        <taxon>Sesamum</taxon>
    </lineage>
</organism>